<name>A0A645FL14_9ZZZZ</name>
<comment type="caution">
    <text evidence="2">The sequence shown here is derived from an EMBL/GenBank/DDBJ whole genome shotgun (WGS) entry which is preliminary data.</text>
</comment>
<dbReference type="Pfam" id="PF16227">
    <property type="entry name" value="DUF4886"/>
    <property type="match status" value="1"/>
</dbReference>
<gene>
    <name evidence="2" type="ORF">SDC9_160424</name>
</gene>
<protein>
    <recommendedName>
        <fullName evidence="1">DUF4886 domain-containing protein</fullName>
    </recommendedName>
</protein>
<dbReference type="Gene3D" id="3.40.50.1110">
    <property type="entry name" value="SGNH hydrolase"/>
    <property type="match status" value="1"/>
</dbReference>
<proteinExistence type="predicted"/>
<reference evidence="2" key="1">
    <citation type="submission" date="2019-08" db="EMBL/GenBank/DDBJ databases">
        <authorList>
            <person name="Kucharzyk K."/>
            <person name="Murdoch R.W."/>
            <person name="Higgins S."/>
            <person name="Loffler F."/>
        </authorList>
    </citation>
    <scope>NUCLEOTIDE SEQUENCE</scope>
</reference>
<dbReference type="InterPro" id="IPR032616">
    <property type="entry name" value="DUF4886"/>
</dbReference>
<dbReference type="EMBL" id="VSSQ01059560">
    <property type="protein sequence ID" value="MPN13104.1"/>
    <property type="molecule type" value="Genomic_DNA"/>
</dbReference>
<dbReference type="AlphaFoldDB" id="A0A645FL14"/>
<organism evidence="2">
    <name type="scientific">bioreactor metagenome</name>
    <dbReference type="NCBI Taxonomy" id="1076179"/>
    <lineage>
        <taxon>unclassified sequences</taxon>
        <taxon>metagenomes</taxon>
        <taxon>ecological metagenomes</taxon>
    </lineage>
</organism>
<dbReference type="InterPro" id="IPR036514">
    <property type="entry name" value="SGNH_hydro_sf"/>
</dbReference>
<feature type="domain" description="DUF4886" evidence="1">
    <location>
        <begin position="19"/>
        <end position="55"/>
    </location>
</feature>
<evidence type="ECO:0000313" key="2">
    <source>
        <dbReference type="EMBL" id="MPN13104.1"/>
    </source>
</evidence>
<evidence type="ECO:0000259" key="1">
    <source>
        <dbReference type="Pfam" id="PF16227"/>
    </source>
</evidence>
<sequence length="80" mass="9006">MQALREKNIYGVLPKTPGLCRDGHHLEPTYGRFAAAATWFEILLDGNILNNNFLPIFPIVDEAVSVLRQTVHEICTEAKK</sequence>
<accession>A0A645FL14</accession>